<protein>
    <submittedName>
        <fullName evidence="1">Uncharacterized protein</fullName>
    </submittedName>
</protein>
<dbReference type="EMBL" id="CP127294">
    <property type="protein sequence ID" value="WIX75967.1"/>
    <property type="molecule type" value="Genomic_DNA"/>
</dbReference>
<proteinExistence type="predicted"/>
<dbReference type="RefSeq" id="WP_285966729.1">
    <property type="nucleotide sequence ID" value="NZ_CP127294.1"/>
</dbReference>
<dbReference type="Proteomes" id="UP001236014">
    <property type="component" value="Chromosome"/>
</dbReference>
<name>A0A9Y2I9E9_9PSEU</name>
<organism evidence="1 2">
    <name type="scientific">Amycolatopsis carbonis</name>
    <dbReference type="NCBI Taxonomy" id="715471"/>
    <lineage>
        <taxon>Bacteria</taxon>
        <taxon>Bacillati</taxon>
        <taxon>Actinomycetota</taxon>
        <taxon>Actinomycetes</taxon>
        <taxon>Pseudonocardiales</taxon>
        <taxon>Pseudonocardiaceae</taxon>
        <taxon>Amycolatopsis</taxon>
    </lineage>
</organism>
<accession>A0A9Y2I9E9</accession>
<reference evidence="1 2" key="1">
    <citation type="submission" date="2023-06" db="EMBL/GenBank/DDBJ databases">
        <authorList>
            <person name="Oyuntsetseg B."/>
            <person name="Kim S.B."/>
        </authorList>
    </citation>
    <scope>NUCLEOTIDE SEQUENCE [LARGE SCALE GENOMIC DNA]</scope>
    <source>
        <strain evidence="1 2">2-15</strain>
    </source>
</reference>
<dbReference type="AlphaFoldDB" id="A0A9Y2I9E9"/>
<sequence>MTTANVIRLDQLAAAAERLFEHVREVHGDTVEVDADYFWAIPPDALYDVYQKPQELTVGQLSECEQHVRQLLEGERPPLAHHLVWLSDLLRAVGHTVAG</sequence>
<evidence type="ECO:0000313" key="1">
    <source>
        <dbReference type="EMBL" id="WIX75967.1"/>
    </source>
</evidence>
<evidence type="ECO:0000313" key="2">
    <source>
        <dbReference type="Proteomes" id="UP001236014"/>
    </source>
</evidence>
<dbReference type="KEGG" id="acab:QRX50_31395"/>
<gene>
    <name evidence="1" type="ORF">QRX50_31395</name>
</gene>
<keyword evidence="2" id="KW-1185">Reference proteome</keyword>